<dbReference type="RefSeq" id="WP_189004763.1">
    <property type="nucleotide sequence ID" value="NZ_BMOD01000015.1"/>
</dbReference>
<evidence type="ECO:0000313" key="4">
    <source>
        <dbReference type="Proteomes" id="UP000632222"/>
    </source>
</evidence>
<dbReference type="InterPro" id="IPR025493">
    <property type="entry name" value="DUF4384"/>
</dbReference>
<feature type="signal peptide" evidence="1">
    <location>
        <begin position="1"/>
        <end position="20"/>
    </location>
</feature>
<accession>A0ABQ2D5A0</accession>
<dbReference type="PROSITE" id="PS51257">
    <property type="entry name" value="PROKAR_LIPOPROTEIN"/>
    <property type="match status" value="1"/>
</dbReference>
<proteinExistence type="predicted"/>
<comment type="caution">
    <text evidence="3">The sequence shown here is derived from an EMBL/GenBank/DDBJ whole genome shotgun (WGS) entry which is preliminary data.</text>
</comment>
<dbReference type="Proteomes" id="UP000632222">
    <property type="component" value="Unassembled WGS sequence"/>
</dbReference>
<gene>
    <name evidence="3" type="ORF">GCM10008938_34950</name>
</gene>
<dbReference type="EMBL" id="BMOD01000015">
    <property type="protein sequence ID" value="GGJ45629.1"/>
    <property type="molecule type" value="Genomic_DNA"/>
</dbReference>
<reference evidence="4" key="1">
    <citation type="journal article" date="2019" name="Int. J. Syst. Evol. Microbiol.">
        <title>The Global Catalogue of Microorganisms (GCM) 10K type strain sequencing project: providing services to taxonomists for standard genome sequencing and annotation.</title>
        <authorList>
            <consortium name="The Broad Institute Genomics Platform"/>
            <consortium name="The Broad Institute Genome Sequencing Center for Infectious Disease"/>
            <person name="Wu L."/>
            <person name="Ma J."/>
        </authorList>
    </citation>
    <scope>NUCLEOTIDE SEQUENCE [LARGE SCALE GENOMIC DNA]</scope>
    <source>
        <strain evidence="4">JCM 14370</strain>
    </source>
</reference>
<name>A0ABQ2D5A0_9DEIO</name>
<keyword evidence="4" id="KW-1185">Reference proteome</keyword>
<evidence type="ECO:0000259" key="2">
    <source>
        <dbReference type="Pfam" id="PF14326"/>
    </source>
</evidence>
<organism evidence="3 4">
    <name type="scientific">Deinococcus roseus</name>
    <dbReference type="NCBI Taxonomy" id="392414"/>
    <lineage>
        <taxon>Bacteria</taxon>
        <taxon>Thermotogati</taxon>
        <taxon>Deinococcota</taxon>
        <taxon>Deinococci</taxon>
        <taxon>Deinococcales</taxon>
        <taxon>Deinococcaceae</taxon>
        <taxon>Deinococcus</taxon>
    </lineage>
</organism>
<keyword evidence="1" id="KW-0732">Signal</keyword>
<sequence>MKKRLMFAALLLLGAGSLSACTVRVTAPSATISLDTSNYINSFEPGRGTNSNYYVGEQVSFRLNTTRSGYVTVVALNPDGYSNVLTYNQYVSGGTTIIDGGPRSYFEVAPPRGYQRVRAIFTTQSQNGYSRASIEGRYDSGQWDAQVKFYLQPVPTQARDVVETGFWIR</sequence>
<feature type="domain" description="DUF4384" evidence="2">
    <location>
        <begin position="53"/>
        <end position="124"/>
    </location>
</feature>
<feature type="chain" id="PRO_5045354102" description="DUF4384 domain-containing protein" evidence="1">
    <location>
        <begin position="21"/>
        <end position="169"/>
    </location>
</feature>
<evidence type="ECO:0000313" key="3">
    <source>
        <dbReference type="EMBL" id="GGJ45629.1"/>
    </source>
</evidence>
<dbReference type="Pfam" id="PF14326">
    <property type="entry name" value="DUF4384"/>
    <property type="match status" value="1"/>
</dbReference>
<evidence type="ECO:0000256" key="1">
    <source>
        <dbReference type="SAM" id="SignalP"/>
    </source>
</evidence>
<protein>
    <recommendedName>
        <fullName evidence="2">DUF4384 domain-containing protein</fullName>
    </recommendedName>
</protein>